<dbReference type="EMBL" id="ML003360">
    <property type="protein sequence ID" value="RKP34103.1"/>
    <property type="molecule type" value="Genomic_DNA"/>
</dbReference>
<evidence type="ECO:0000313" key="1">
    <source>
        <dbReference type="EMBL" id="RKP34103.1"/>
    </source>
</evidence>
<organism evidence="1 2">
    <name type="scientific">Dimargaris cristalligena</name>
    <dbReference type="NCBI Taxonomy" id="215637"/>
    <lineage>
        <taxon>Eukaryota</taxon>
        <taxon>Fungi</taxon>
        <taxon>Fungi incertae sedis</taxon>
        <taxon>Zoopagomycota</taxon>
        <taxon>Kickxellomycotina</taxon>
        <taxon>Dimargaritomycetes</taxon>
        <taxon>Dimargaritales</taxon>
        <taxon>Dimargaritaceae</taxon>
        <taxon>Dimargaris</taxon>
    </lineage>
</organism>
<protein>
    <submittedName>
        <fullName evidence="1">Uncharacterized protein</fullName>
    </submittedName>
</protein>
<name>A0A4P9ZLS3_9FUNG</name>
<dbReference type="Proteomes" id="UP000268162">
    <property type="component" value="Unassembled WGS sequence"/>
</dbReference>
<reference evidence="2" key="1">
    <citation type="journal article" date="2018" name="Nat. Microbiol.">
        <title>Leveraging single-cell genomics to expand the fungal tree of life.</title>
        <authorList>
            <person name="Ahrendt S.R."/>
            <person name="Quandt C.A."/>
            <person name="Ciobanu D."/>
            <person name="Clum A."/>
            <person name="Salamov A."/>
            <person name="Andreopoulos B."/>
            <person name="Cheng J.F."/>
            <person name="Woyke T."/>
            <person name="Pelin A."/>
            <person name="Henrissat B."/>
            <person name="Reynolds N.K."/>
            <person name="Benny G.L."/>
            <person name="Smith M.E."/>
            <person name="James T.Y."/>
            <person name="Grigoriev I.V."/>
        </authorList>
    </citation>
    <scope>NUCLEOTIDE SEQUENCE [LARGE SCALE GENOMIC DNA]</scope>
    <source>
        <strain evidence="2">RSA 468</strain>
    </source>
</reference>
<proteinExistence type="predicted"/>
<evidence type="ECO:0000313" key="2">
    <source>
        <dbReference type="Proteomes" id="UP000268162"/>
    </source>
</evidence>
<accession>A0A4P9ZLS3</accession>
<sequence length="107" mass="12013">MGAGAEGSRAAGFYGGLFLSNTAFTGYRYGIPRKSWVHRFPSGYFRDKFPHELGYKAYLARHGVRNPYSNRSTLLPADHETLIQDRDYGSCSIGTAVYGKQKWNVII</sequence>
<dbReference type="AlphaFoldDB" id="A0A4P9ZLS3"/>
<gene>
    <name evidence="1" type="ORF">BJ085DRAFT_32072</name>
</gene>
<keyword evidence="2" id="KW-1185">Reference proteome</keyword>